<comment type="subcellular location">
    <subcellularLocation>
        <location evidence="4">Cell junction</location>
        <location evidence="4">Adherens junction</location>
    </subcellularLocation>
    <subcellularLocation>
        <location evidence="2 22">Cell membrane</location>
        <topology evidence="2 22">Single-pass type I membrane protein</topology>
    </subcellularLocation>
    <subcellularLocation>
        <location evidence="3">Cytoplasm</location>
    </subcellularLocation>
    <subcellularLocation>
        <location evidence="1">Endosome</location>
    </subcellularLocation>
    <subcellularLocation>
        <location evidence="5">Golgi apparatus</location>
        <location evidence="5">trans-Golgi network</location>
    </subcellularLocation>
</comment>
<feature type="domain" description="Cadherin" evidence="27">
    <location>
        <begin position="317"/>
        <end position="428"/>
    </location>
</feature>
<evidence type="ECO:0000256" key="19">
    <source>
        <dbReference type="ARBA" id="ARBA00023180"/>
    </source>
</evidence>
<dbReference type="InterPro" id="IPR027397">
    <property type="entry name" value="Catenin-bd_sf"/>
</dbReference>
<dbReference type="GO" id="GO:0016342">
    <property type="term" value="C:catenin complex"/>
    <property type="evidence" value="ECO:0007669"/>
    <property type="project" value="TreeGrafter"/>
</dbReference>
<keyword evidence="12" id="KW-0967">Endosome</keyword>
<dbReference type="FunFam" id="2.60.40.60:FF:000191">
    <property type="entry name" value="Cadherin 1"/>
    <property type="match status" value="1"/>
</dbReference>
<dbReference type="InterPro" id="IPR039808">
    <property type="entry name" value="Cadherin"/>
</dbReference>
<evidence type="ECO:0000256" key="5">
    <source>
        <dbReference type="ARBA" id="ARBA00004601"/>
    </source>
</evidence>
<dbReference type="PANTHER" id="PTHR24027:SF319">
    <property type="entry name" value="CADHERIN-1"/>
    <property type="match status" value="1"/>
</dbReference>
<reference evidence="28" key="1">
    <citation type="submission" date="2025-08" db="UniProtKB">
        <authorList>
            <consortium name="Ensembl"/>
        </authorList>
    </citation>
    <scope>IDENTIFICATION</scope>
</reference>
<evidence type="ECO:0000256" key="24">
    <source>
        <dbReference type="SAM" id="MobiDB-lite"/>
    </source>
</evidence>
<evidence type="ECO:0000313" key="29">
    <source>
        <dbReference type="Proteomes" id="UP000261360"/>
    </source>
</evidence>
<keyword evidence="18 25" id="KW-0472">Membrane</keyword>
<organism evidence="28 29">
    <name type="scientific">Seriola lalandi dorsalis</name>
    <dbReference type="NCBI Taxonomy" id="1841481"/>
    <lineage>
        <taxon>Eukaryota</taxon>
        <taxon>Metazoa</taxon>
        <taxon>Chordata</taxon>
        <taxon>Craniata</taxon>
        <taxon>Vertebrata</taxon>
        <taxon>Euteleostomi</taxon>
        <taxon>Actinopterygii</taxon>
        <taxon>Neopterygii</taxon>
        <taxon>Teleostei</taxon>
        <taxon>Neoteleostei</taxon>
        <taxon>Acanthomorphata</taxon>
        <taxon>Carangaria</taxon>
        <taxon>Carangiformes</taxon>
        <taxon>Carangidae</taxon>
        <taxon>Seriola</taxon>
    </lineage>
</organism>
<dbReference type="SUPFAM" id="SSF49313">
    <property type="entry name" value="Cadherin-like"/>
    <property type="match status" value="6"/>
</dbReference>
<evidence type="ECO:0000256" key="1">
    <source>
        <dbReference type="ARBA" id="ARBA00004177"/>
    </source>
</evidence>
<evidence type="ECO:0000256" key="17">
    <source>
        <dbReference type="ARBA" id="ARBA00023034"/>
    </source>
</evidence>
<dbReference type="Gene3D" id="4.10.900.10">
    <property type="entry name" value="TCF3-CBD (Catenin binding domain)"/>
    <property type="match status" value="1"/>
</dbReference>
<evidence type="ECO:0000256" key="16">
    <source>
        <dbReference type="ARBA" id="ARBA00022989"/>
    </source>
</evidence>
<keyword evidence="16 25" id="KW-1133">Transmembrane helix</keyword>
<dbReference type="PRINTS" id="PR00205">
    <property type="entry name" value="CADHERIN"/>
</dbReference>
<dbReference type="GO" id="GO:0007498">
    <property type="term" value="P:mesoderm development"/>
    <property type="evidence" value="ECO:0007669"/>
    <property type="project" value="UniProtKB-ARBA"/>
</dbReference>
<feature type="compositionally biased region" description="Basic residues" evidence="24">
    <location>
        <begin position="163"/>
        <end position="172"/>
    </location>
</feature>
<evidence type="ECO:0000256" key="13">
    <source>
        <dbReference type="ARBA" id="ARBA00022837"/>
    </source>
</evidence>
<evidence type="ECO:0000256" key="12">
    <source>
        <dbReference type="ARBA" id="ARBA00022753"/>
    </source>
</evidence>
<dbReference type="SMART" id="SM01055">
    <property type="entry name" value="Cadherin_pro"/>
    <property type="match status" value="1"/>
</dbReference>
<dbReference type="Pfam" id="PF00028">
    <property type="entry name" value="Cadherin"/>
    <property type="match status" value="4"/>
</dbReference>
<evidence type="ECO:0000256" key="4">
    <source>
        <dbReference type="ARBA" id="ARBA00004536"/>
    </source>
</evidence>
<dbReference type="InterPro" id="IPR002126">
    <property type="entry name" value="Cadherin-like_dom"/>
</dbReference>
<feature type="signal peptide" evidence="26">
    <location>
        <begin position="1"/>
        <end position="23"/>
    </location>
</feature>
<dbReference type="GO" id="GO:0001764">
    <property type="term" value="P:neuron migration"/>
    <property type="evidence" value="ECO:0007669"/>
    <property type="project" value="UniProtKB-ARBA"/>
</dbReference>
<dbReference type="GO" id="GO:0005768">
    <property type="term" value="C:endosome"/>
    <property type="evidence" value="ECO:0007669"/>
    <property type="project" value="UniProtKB-SubCell"/>
</dbReference>
<name>A0A3B4Y8T8_SERLL</name>
<dbReference type="GO" id="GO:0007043">
    <property type="term" value="P:cell-cell junction assembly"/>
    <property type="evidence" value="ECO:0007669"/>
    <property type="project" value="TreeGrafter"/>
</dbReference>
<dbReference type="Pfam" id="PF08758">
    <property type="entry name" value="Cadherin_pro"/>
    <property type="match status" value="1"/>
</dbReference>
<dbReference type="GO" id="GO:0001841">
    <property type="term" value="P:neural tube formation"/>
    <property type="evidence" value="ECO:0007669"/>
    <property type="project" value="UniProtKB-ARBA"/>
</dbReference>
<dbReference type="GO" id="GO:0060027">
    <property type="term" value="P:convergent extension involved in gastrulation"/>
    <property type="evidence" value="ECO:0007669"/>
    <property type="project" value="UniProtKB-ARBA"/>
</dbReference>
<protein>
    <recommendedName>
        <fullName evidence="20">Cadherin-1</fullName>
    </recommendedName>
</protein>
<evidence type="ECO:0000256" key="15">
    <source>
        <dbReference type="ARBA" id="ARBA00022949"/>
    </source>
</evidence>
<evidence type="ECO:0000256" key="10">
    <source>
        <dbReference type="ARBA" id="ARBA00022729"/>
    </source>
</evidence>
<keyword evidence="13 21" id="KW-0106">Calcium</keyword>
<dbReference type="Pfam" id="PF01049">
    <property type="entry name" value="CADH_Y-type_LIR"/>
    <property type="match status" value="1"/>
</dbReference>
<dbReference type="FunFam" id="2.60.40.60:FF:000019">
    <property type="entry name" value="Cadherin 2"/>
    <property type="match status" value="1"/>
</dbReference>
<dbReference type="InterPro" id="IPR014868">
    <property type="entry name" value="Cadherin_pro_dom"/>
</dbReference>
<accession>A0A3B4Y8T8</accession>
<evidence type="ECO:0000256" key="6">
    <source>
        <dbReference type="ARBA" id="ARBA00022475"/>
    </source>
</evidence>
<evidence type="ECO:0000256" key="25">
    <source>
        <dbReference type="SAM" id="Phobius"/>
    </source>
</evidence>
<evidence type="ECO:0000256" key="21">
    <source>
        <dbReference type="PROSITE-ProRule" id="PRU00043"/>
    </source>
</evidence>
<proteinExistence type="predicted"/>
<feature type="compositionally biased region" description="Basic and acidic residues" evidence="24">
    <location>
        <begin position="131"/>
        <end position="162"/>
    </location>
</feature>
<keyword evidence="11" id="KW-0677">Repeat</keyword>
<evidence type="ECO:0000256" key="18">
    <source>
        <dbReference type="ARBA" id="ARBA00023136"/>
    </source>
</evidence>
<feature type="transmembrane region" description="Helical" evidence="25">
    <location>
        <begin position="760"/>
        <end position="781"/>
    </location>
</feature>
<dbReference type="GO" id="GO:0005912">
    <property type="term" value="C:adherens junction"/>
    <property type="evidence" value="ECO:0007669"/>
    <property type="project" value="UniProtKB-SubCell"/>
</dbReference>
<reference evidence="28" key="2">
    <citation type="submission" date="2025-09" db="UniProtKB">
        <authorList>
            <consortium name="Ensembl"/>
        </authorList>
    </citation>
    <scope>IDENTIFICATION</scope>
</reference>
<dbReference type="GO" id="GO:0008013">
    <property type="term" value="F:beta-catenin binding"/>
    <property type="evidence" value="ECO:0007669"/>
    <property type="project" value="TreeGrafter"/>
</dbReference>
<dbReference type="AlphaFoldDB" id="A0A3B4Y8T8"/>
<feature type="chain" id="PRO_5017451592" description="Cadherin-1" evidence="26">
    <location>
        <begin position="24"/>
        <end position="933"/>
    </location>
</feature>
<dbReference type="PROSITE" id="PS50268">
    <property type="entry name" value="CADHERIN_2"/>
    <property type="match status" value="4"/>
</dbReference>
<dbReference type="GO" id="GO:0042074">
    <property type="term" value="P:cell migration involved in gastrulation"/>
    <property type="evidence" value="ECO:0007669"/>
    <property type="project" value="UniProtKB-ARBA"/>
</dbReference>
<keyword evidence="15" id="KW-0965">Cell junction</keyword>
<dbReference type="GO" id="GO:0000902">
    <property type="term" value="P:cell morphogenesis"/>
    <property type="evidence" value="ECO:0007669"/>
    <property type="project" value="TreeGrafter"/>
</dbReference>
<evidence type="ECO:0000256" key="14">
    <source>
        <dbReference type="ARBA" id="ARBA00022889"/>
    </source>
</evidence>
<keyword evidence="19" id="KW-0325">Glycoprotein</keyword>
<keyword evidence="17" id="KW-0333">Golgi apparatus</keyword>
<feature type="domain" description="Cadherin" evidence="27">
    <location>
        <begin position="429"/>
        <end position="540"/>
    </location>
</feature>
<keyword evidence="8 22" id="KW-0812">Transmembrane</keyword>
<dbReference type="FunFam" id="4.10.900.10:FF:000001">
    <property type="entry name" value="Cadherin 2"/>
    <property type="match status" value="1"/>
</dbReference>
<dbReference type="GO" id="GO:0005509">
    <property type="term" value="F:calcium ion binding"/>
    <property type="evidence" value="ECO:0007669"/>
    <property type="project" value="UniProtKB-UniRule"/>
</dbReference>
<dbReference type="GO" id="GO:0030010">
    <property type="term" value="P:establishment of cell polarity"/>
    <property type="evidence" value="ECO:0007669"/>
    <property type="project" value="UniProtKB-ARBA"/>
</dbReference>
<dbReference type="Gene3D" id="2.60.40.60">
    <property type="entry name" value="Cadherins"/>
    <property type="match status" value="6"/>
</dbReference>
<dbReference type="PANTHER" id="PTHR24027">
    <property type="entry name" value="CADHERIN-23"/>
    <property type="match status" value="1"/>
</dbReference>
<comment type="function">
    <text evidence="23">Cadherins are calcium-dependent cell adhesion proteins.</text>
</comment>
<dbReference type="GO" id="GO:0007398">
    <property type="term" value="P:ectoderm development"/>
    <property type="evidence" value="ECO:0007669"/>
    <property type="project" value="UniProtKB-ARBA"/>
</dbReference>
<keyword evidence="9" id="KW-0479">Metal-binding</keyword>
<feature type="compositionally biased region" description="Polar residues" evidence="24">
    <location>
        <begin position="178"/>
        <end position="188"/>
    </location>
</feature>
<dbReference type="GO" id="GO:0034332">
    <property type="term" value="P:adherens junction organization"/>
    <property type="evidence" value="ECO:0007669"/>
    <property type="project" value="UniProtKB-ARBA"/>
</dbReference>
<dbReference type="PROSITE" id="PS00232">
    <property type="entry name" value="CADHERIN_1"/>
    <property type="match status" value="2"/>
</dbReference>
<feature type="compositionally biased region" description="Basic residues" evidence="24">
    <location>
        <begin position="120"/>
        <end position="130"/>
    </location>
</feature>
<dbReference type="GO" id="GO:0007156">
    <property type="term" value="P:homophilic cell adhesion via plasma membrane adhesion molecules"/>
    <property type="evidence" value="ECO:0007669"/>
    <property type="project" value="InterPro"/>
</dbReference>
<evidence type="ECO:0000259" key="27">
    <source>
        <dbReference type="PROSITE" id="PS50268"/>
    </source>
</evidence>
<dbReference type="InterPro" id="IPR000233">
    <property type="entry name" value="Cadherin_Y-type_LIR"/>
</dbReference>
<dbReference type="FunFam" id="2.60.40.60:FF:000011">
    <property type="entry name" value="Cadherin 1"/>
    <property type="match status" value="1"/>
</dbReference>
<feature type="domain" description="Cadherin" evidence="27">
    <location>
        <begin position="541"/>
        <end position="648"/>
    </location>
</feature>
<evidence type="ECO:0000256" key="11">
    <source>
        <dbReference type="ARBA" id="ARBA00022737"/>
    </source>
</evidence>
<evidence type="ECO:0000313" key="28">
    <source>
        <dbReference type="Ensembl" id="ENSSLDP00000025882.1"/>
    </source>
</evidence>
<evidence type="ECO:0000256" key="22">
    <source>
        <dbReference type="RuleBase" id="RU003318"/>
    </source>
</evidence>
<keyword evidence="10 26" id="KW-0732">Signal</keyword>
<evidence type="ECO:0000256" key="2">
    <source>
        <dbReference type="ARBA" id="ARBA00004251"/>
    </source>
</evidence>
<dbReference type="FunFam" id="2.60.40.60:FF:000095">
    <property type="entry name" value="Cadherin 13"/>
    <property type="match status" value="1"/>
</dbReference>
<dbReference type="CDD" id="cd11304">
    <property type="entry name" value="Cadherin_repeat"/>
    <property type="match status" value="3"/>
</dbReference>
<dbReference type="InterPro" id="IPR015919">
    <property type="entry name" value="Cadherin-like_sf"/>
</dbReference>
<dbReference type="Proteomes" id="UP000261360">
    <property type="component" value="Unplaced"/>
</dbReference>
<dbReference type="GO" id="GO:0016339">
    <property type="term" value="P:calcium-dependent cell-cell adhesion via plasma membrane cell adhesion molecules"/>
    <property type="evidence" value="ECO:0007669"/>
    <property type="project" value="TreeGrafter"/>
</dbReference>
<feature type="domain" description="Cadherin" evidence="27">
    <location>
        <begin position="209"/>
        <end position="316"/>
    </location>
</feature>
<evidence type="ECO:0000256" key="26">
    <source>
        <dbReference type="SAM" id="SignalP"/>
    </source>
</evidence>
<dbReference type="GO" id="GO:0005794">
    <property type="term" value="C:Golgi apparatus"/>
    <property type="evidence" value="ECO:0007669"/>
    <property type="project" value="UniProtKB-SubCell"/>
</dbReference>
<dbReference type="GO" id="GO:0044331">
    <property type="term" value="P:cell-cell adhesion mediated by cadherin"/>
    <property type="evidence" value="ECO:0007669"/>
    <property type="project" value="TreeGrafter"/>
</dbReference>
<dbReference type="GO" id="GO:0045296">
    <property type="term" value="F:cadherin binding"/>
    <property type="evidence" value="ECO:0007669"/>
    <property type="project" value="TreeGrafter"/>
</dbReference>
<keyword evidence="6" id="KW-1003">Cell membrane</keyword>
<dbReference type="GeneTree" id="ENSGT00940000154848"/>
<evidence type="ECO:0000256" key="7">
    <source>
        <dbReference type="ARBA" id="ARBA00022490"/>
    </source>
</evidence>
<evidence type="ECO:0000256" key="8">
    <source>
        <dbReference type="ARBA" id="ARBA00022692"/>
    </source>
</evidence>
<feature type="region of interest" description="Disordered" evidence="24">
    <location>
        <begin position="120"/>
        <end position="200"/>
    </location>
</feature>
<evidence type="ECO:0000256" key="9">
    <source>
        <dbReference type="ARBA" id="ARBA00022723"/>
    </source>
</evidence>
<dbReference type="SMART" id="SM00112">
    <property type="entry name" value="CA"/>
    <property type="match status" value="4"/>
</dbReference>
<dbReference type="Ensembl" id="ENSSLDT00000026680.1">
    <property type="protein sequence ID" value="ENSSLDP00000025882.1"/>
    <property type="gene ID" value="ENSSLDG00000020030.1"/>
</dbReference>
<dbReference type="FunFam" id="2.60.40.60:FF:000022">
    <property type="entry name" value="Cadherin 2"/>
    <property type="match status" value="1"/>
</dbReference>
<dbReference type="InterPro" id="IPR020894">
    <property type="entry name" value="Cadherin_CS"/>
</dbReference>
<keyword evidence="14 22" id="KW-0130">Cell adhesion</keyword>
<sequence>MGTARFAVLGILIAIFQASASVAVEEPTCTPGFETDLLIFKVARTLLRKGLRLGRVGFTDCTDRTRFLFRSDDSRFSLQTDGILSVNRPVALHEGHLDFFIHSWDSQGRKMTVPVKVLHHGHHHEHHHVGHHGDHHQNVEHHHGANHGDHHGNHHQNVEHHHGDHRHHQHQHHLTEVDSANSTESATEPQVPVIHFPKSGDGLRRRKRDWVIPDLTVVENDRGPYPLKVSQIRSNEDKVKKIHYSITGPGADQPPVGLFTMDRDSGILYVTQPLDREQVAKYNFQAHAVAEGAGNAEEPMDIVVNVIDQNDNKPVFSQDTFLGEVPEASQNGFEVITVTATDADAPNSDNSDIRYRILRQDPLLPSDFLFVINPVTGVIRVNAGGLDREKYPKYTLEVQAADMVGEGLTGTSKVILTVTDSNDNAPIFSHNSYQATVAENKVDALVITMSVTDGDEPLSPAWNAKFKIIDGDSGGFFNVTTGSNKQEGIITTVKGLDFEKAKVHTLLVVVENDIPFATPLPTSTATVVVNVQDVNEAPVFDPKQKIVSKREDLAIDSDVVQYTASDPDTERKQKVMYKIISDPAGWLNVAKDTGLIKVKSLMDRESHFVKDNRYTALIGAYDSDEVPATGTGTLIIQLEDVNDNAPIIEERLIKVCNKEPAPQLLTVTDKDGPGFAAPYAVFLHGMTKANWTAKMNDTRTGIILNLNTKLDIGYYNVVLRVADNQGLEQDNTFQAKVCDCTGKDFVCKGRTAGGPGLSTVLGILGGILLLLMLVLLLLLLIRRRRVEKKEPLLQDNDIRDNIYYYDEEGGGEDDQDYDLSVLHRGLDNRPEVFRNDVVPNFMPAPQYRPRPANPEDIGNFIDDNLKAADNDPTAPPYDSLLVFDYEGGGSDAGSLSSLNSSSSGDQDYDCLNEWGPRFKKLADMYGGGDDDML</sequence>
<keyword evidence="7" id="KW-0963">Cytoplasm</keyword>
<keyword evidence="29" id="KW-1185">Reference proteome</keyword>
<evidence type="ECO:0000256" key="23">
    <source>
        <dbReference type="RuleBase" id="RU004357"/>
    </source>
</evidence>
<evidence type="ECO:0000256" key="20">
    <source>
        <dbReference type="ARBA" id="ARBA00023893"/>
    </source>
</evidence>
<evidence type="ECO:0000256" key="3">
    <source>
        <dbReference type="ARBA" id="ARBA00004496"/>
    </source>
</evidence>